<comment type="similarity">
    <text evidence="1">Belongs to the glycosyltransferase 2 family.</text>
</comment>
<gene>
    <name evidence="5" type="ORF">FOC48_08085</name>
</gene>
<accession>A0ABX6KMS7</accession>
<protein>
    <submittedName>
        <fullName evidence="5">Glycosyltransferase family 2 protein</fullName>
    </submittedName>
</protein>
<reference evidence="5 6" key="1">
    <citation type="submission" date="2019-11" db="EMBL/GenBank/DDBJ databases">
        <title>FDA dAtabase for Regulatory Grade micrObial Sequences (FDA-ARGOS): Supporting development and validation of Infectious Disease Dx tests.</title>
        <authorList>
            <person name="Damon A."/>
            <person name="Tallon L."/>
            <person name="Sadzewicz L."/>
            <person name="Vavikolanu K."/>
            <person name="Mehta A."/>
            <person name="Aluvathingal J."/>
            <person name="Nadendla S."/>
            <person name="Myers T."/>
            <person name="Yan Y."/>
            <person name="Sichtig H."/>
        </authorList>
    </citation>
    <scope>NUCLEOTIDE SEQUENCE [LARGE SCALE GENOMIC DNA]</scope>
    <source>
        <strain evidence="5 6">FDAARGOS_740</strain>
    </source>
</reference>
<dbReference type="SUPFAM" id="SSF53448">
    <property type="entry name" value="Nucleotide-diphospho-sugar transferases"/>
    <property type="match status" value="1"/>
</dbReference>
<keyword evidence="6" id="KW-1185">Reference proteome</keyword>
<dbReference type="PANTHER" id="PTHR22916">
    <property type="entry name" value="GLYCOSYLTRANSFERASE"/>
    <property type="match status" value="1"/>
</dbReference>
<proteinExistence type="inferred from homology"/>
<evidence type="ECO:0000256" key="3">
    <source>
        <dbReference type="ARBA" id="ARBA00022679"/>
    </source>
</evidence>
<evidence type="ECO:0000313" key="5">
    <source>
        <dbReference type="EMBL" id="QIX88716.1"/>
    </source>
</evidence>
<evidence type="ECO:0000313" key="6">
    <source>
        <dbReference type="Proteomes" id="UP000501205"/>
    </source>
</evidence>
<dbReference type="CDD" id="cd00761">
    <property type="entry name" value="Glyco_tranf_GTA_type"/>
    <property type="match status" value="1"/>
</dbReference>
<dbReference type="Pfam" id="PF00535">
    <property type="entry name" value="Glycos_transf_2"/>
    <property type="match status" value="1"/>
</dbReference>
<name>A0ABX6KMS7_9BACL</name>
<dbReference type="PANTHER" id="PTHR22916:SF51">
    <property type="entry name" value="GLYCOSYLTRANSFERASE EPSH-RELATED"/>
    <property type="match status" value="1"/>
</dbReference>
<dbReference type="Gene3D" id="3.90.550.10">
    <property type="entry name" value="Spore Coat Polysaccharide Biosynthesis Protein SpsA, Chain A"/>
    <property type="match status" value="1"/>
</dbReference>
<organism evidence="5 6">
    <name type="scientific">Gemella haemolysans</name>
    <dbReference type="NCBI Taxonomy" id="1379"/>
    <lineage>
        <taxon>Bacteria</taxon>
        <taxon>Bacillati</taxon>
        <taxon>Bacillota</taxon>
        <taxon>Bacilli</taxon>
        <taxon>Bacillales</taxon>
        <taxon>Gemellaceae</taxon>
        <taxon>Gemella</taxon>
    </lineage>
</organism>
<dbReference type="Proteomes" id="UP000501205">
    <property type="component" value="Chromosome"/>
</dbReference>
<feature type="domain" description="Glycosyltransferase 2-like" evidence="4">
    <location>
        <begin position="20"/>
        <end position="153"/>
    </location>
</feature>
<dbReference type="InterPro" id="IPR001173">
    <property type="entry name" value="Glyco_trans_2-like"/>
</dbReference>
<keyword evidence="2" id="KW-0328">Glycosyltransferase</keyword>
<evidence type="ECO:0000256" key="1">
    <source>
        <dbReference type="ARBA" id="ARBA00006739"/>
    </source>
</evidence>
<keyword evidence="3" id="KW-0808">Transferase</keyword>
<dbReference type="InterPro" id="IPR029044">
    <property type="entry name" value="Nucleotide-diphossugar_trans"/>
</dbReference>
<sequence length="310" mass="36540">MQTACKEIKERNINVEKITLIVPIYNVEDYLGQCLDSIQNQTYKNFMCIMVNDGSTDNSKEIAEKFLSDKRFILINQENKGLSGARNTGLDYFFEKSVEQQIGNYVSFIDSDDVISPDYLDYFVANIEPNVDIIEANIHTFFDDDIPVFSNDEKKSEFIIESVKDKLINQLTKAIRVSIFPRLIHKRVLSTKFFPEGKIFEDLAVMPILIKESKKWKKLPREIYGYRIRKGSITNAKFSKRNLDIFPVLNSFRESFKNRNNEEKILVEKIRLDHFKWHYRTFVPEKHYLSPLYLYNIFKIKVKLKILSKI</sequence>
<dbReference type="EMBL" id="CP050965">
    <property type="protein sequence ID" value="QIX88716.1"/>
    <property type="molecule type" value="Genomic_DNA"/>
</dbReference>
<evidence type="ECO:0000259" key="4">
    <source>
        <dbReference type="Pfam" id="PF00535"/>
    </source>
</evidence>
<evidence type="ECO:0000256" key="2">
    <source>
        <dbReference type="ARBA" id="ARBA00022676"/>
    </source>
</evidence>